<evidence type="ECO:0000313" key="3">
    <source>
        <dbReference type="Proteomes" id="UP001206128"/>
    </source>
</evidence>
<protein>
    <submittedName>
        <fullName evidence="2">Acetyltransferase (GNAT) domain-containing protein</fullName>
    </submittedName>
</protein>
<dbReference type="InterPro" id="IPR000182">
    <property type="entry name" value="GNAT_dom"/>
</dbReference>
<dbReference type="Pfam" id="PF13527">
    <property type="entry name" value="Acetyltransf_9"/>
    <property type="match status" value="1"/>
</dbReference>
<dbReference type="RefSeq" id="WP_253773123.1">
    <property type="nucleotide sequence ID" value="NZ_JAMTCK010000008.1"/>
</dbReference>
<name>A0AAE3GIM8_9PSEU</name>
<dbReference type="Gene3D" id="3.30.1050.10">
    <property type="entry name" value="SCP2 sterol-binding domain"/>
    <property type="match status" value="1"/>
</dbReference>
<dbReference type="PANTHER" id="PTHR37817">
    <property type="entry name" value="N-ACETYLTRANSFERASE EIS"/>
    <property type="match status" value="1"/>
</dbReference>
<sequence>MSDLVVRPVAESERRAVQLVVANALHFSPATDEEWERDAETFPAERKLGAFDGTTLIGTTSSFASALAVPGGGTVPAAAVEAVGVQPGYTRRGVLTRLMTEQLRDCARRGDAVAVLHASETTSYGRFGYGIATRAVRLRVDRRRARLRPDLPTAGTVRLLDVPAALAGRGYGRADPVVLAVSDSRLPNNTGHYRISPDGVTRTGESAQLSLSVDTLAMLYLGEWTPSALAGVGRITSADPSALARADELFRTPVRPWCGTSF</sequence>
<gene>
    <name evidence="2" type="ORF">LX83_003715</name>
</gene>
<dbReference type="CDD" id="cd04301">
    <property type="entry name" value="NAT_SF"/>
    <property type="match status" value="1"/>
</dbReference>
<dbReference type="SUPFAM" id="SSF55718">
    <property type="entry name" value="SCP-like"/>
    <property type="match status" value="1"/>
</dbReference>
<reference evidence="2" key="1">
    <citation type="submission" date="2022-06" db="EMBL/GenBank/DDBJ databases">
        <title>Genomic Encyclopedia of Archaeal and Bacterial Type Strains, Phase II (KMG-II): from individual species to whole genera.</title>
        <authorList>
            <person name="Goeker M."/>
        </authorList>
    </citation>
    <scope>NUCLEOTIDE SEQUENCE</scope>
    <source>
        <strain evidence="2">DSM 43935</strain>
    </source>
</reference>
<accession>A0AAE3GIM8</accession>
<dbReference type="Gene3D" id="3.40.630.30">
    <property type="match status" value="1"/>
</dbReference>
<evidence type="ECO:0000313" key="2">
    <source>
        <dbReference type="EMBL" id="MCP2166843.1"/>
    </source>
</evidence>
<dbReference type="InterPro" id="IPR016181">
    <property type="entry name" value="Acyl_CoA_acyltransferase"/>
</dbReference>
<dbReference type="InterPro" id="IPR051554">
    <property type="entry name" value="Acetyltransferase_Eis"/>
</dbReference>
<dbReference type="InterPro" id="IPR036527">
    <property type="entry name" value="SCP2_sterol-bd_dom_sf"/>
</dbReference>
<organism evidence="2 3">
    <name type="scientific">Goodfellowiella coeruleoviolacea</name>
    <dbReference type="NCBI Taxonomy" id="334858"/>
    <lineage>
        <taxon>Bacteria</taxon>
        <taxon>Bacillati</taxon>
        <taxon>Actinomycetota</taxon>
        <taxon>Actinomycetes</taxon>
        <taxon>Pseudonocardiales</taxon>
        <taxon>Pseudonocardiaceae</taxon>
        <taxon>Goodfellowiella</taxon>
    </lineage>
</organism>
<dbReference type="GO" id="GO:0034069">
    <property type="term" value="F:aminoglycoside N-acetyltransferase activity"/>
    <property type="evidence" value="ECO:0007669"/>
    <property type="project" value="TreeGrafter"/>
</dbReference>
<dbReference type="SUPFAM" id="SSF55729">
    <property type="entry name" value="Acyl-CoA N-acyltransferases (Nat)"/>
    <property type="match status" value="1"/>
</dbReference>
<proteinExistence type="predicted"/>
<dbReference type="PROSITE" id="PS51186">
    <property type="entry name" value="GNAT"/>
    <property type="match status" value="1"/>
</dbReference>
<keyword evidence="3" id="KW-1185">Reference proteome</keyword>
<dbReference type="Pfam" id="PF13530">
    <property type="entry name" value="SCP2_2"/>
    <property type="match status" value="1"/>
</dbReference>
<dbReference type="PANTHER" id="PTHR37817:SF1">
    <property type="entry name" value="N-ACETYLTRANSFERASE EIS"/>
    <property type="match status" value="1"/>
</dbReference>
<evidence type="ECO:0000259" key="1">
    <source>
        <dbReference type="PROSITE" id="PS51186"/>
    </source>
</evidence>
<dbReference type="Proteomes" id="UP001206128">
    <property type="component" value="Unassembled WGS sequence"/>
</dbReference>
<dbReference type="InterPro" id="IPR025559">
    <property type="entry name" value="Eis_dom"/>
</dbReference>
<comment type="caution">
    <text evidence="2">The sequence shown here is derived from an EMBL/GenBank/DDBJ whole genome shotgun (WGS) entry which is preliminary data.</text>
</comment>
<dbReference type="EMBL" id="JAMTCK010000008">
    <property type="protein sequence ID" value="MCP2166843.1"/>
    <property type="molecule type" value="Genomic_DNA"/>
</dbReference>
<feature type="domain" description="N-acetyltransferase" evidence="1">
    <location>
        <begin position="4"/>
        <end position="152"/>
    </location>
</feature>
<dbReference type="AlphaFoldDB" id="A0AAE3GIM8"/>
<dbReference type="GO" id="GO:0030649">
    <property type="term" value="P:aminoglycoside antibiotic catabolic process"/>
    <property type="evidence" value="ECO:0007669"/>
    <property type="project" value="TreeGrafter"/>
</dbReference>